<dbReference type="FunFam" id="1.10.238.10:FF:000003">
    <property type="entry name" value="Calmodulin A"/>
    <property type="match status" value="1"/>
</dbReference>
<evidence type="ECO:0000313" key="4">
    <source>
        <dbReference type="WBParaSite" id="TMUE_2000009474.1"/>
    </source>
</evidence>
<feature type="domain" description="EF-hand" evidence="2">
    <location>
        <begin position="74"/>
        <end position="109"/>
    </location>
</feature>
<dbReference type="WBParaSite" id="TMUE_2000009474.1">
    <property type="protein sequence ID" value="TMUE_2000009474.1"/>
    <property type="gene ID" value="WBGene00302707"/>
</dbReference>
<accession>A0A5S6QQM6</accession>
<dbReference type="InterPro" id="IPR050230">
    <property type="entry name" value="CALM/Myosin/TropC-like"/>
</dbReference>
<dbReference type="CDD" id="cd00051">
    <property type="entry name" value="EFh"/>
    <property type="match status" value="1"/>
</dbReference>
<dbReference type="InterPro" id="IPR002048">
    <property type="entry name" value="EF_hand_dom"/>
</dbReference>
<dbReference type="GO" id="GO:0016460">
    <property type="term" value="C:myosin II complex"/>
    <property type="evidence" value="ECO:0007669"/>
    <property type="project" value="TreeGrafter"/>
</dbReference>
<dbReference type="PROSITE" id="PS50222">
    <property type="entry name" value="EF_HAND_2"/>
    <property type="match status" value="1"/>
</dbReference>
<sequence>MGDMEEVRSVFHFFSDDGGEHIGLAKVGTVLRTLGRTPTNAQIESLCDGLRGKDSISLEEFIPILNALQDAELVSADVLAASLSQFDKDGSGYIKAAELRRLLTTIGDKLTDQEVDDLLAGQQDSEGNVNVAQFVQSIMNC</sequence>
<proteinExistence type="predicted"/>
<dbReference type="SUPFAM" id="SSF47473">
    <property type="entry name" value="EF-hand"/>
    <property type="match status" value="1"/>
</dbReference>
<dbReference type="InterPro" id="IPR011992">
    <property type="entry name" value="EF-hand-dom_pair"/>
</dbReference>
<dbReference type="GO" id="GO:0005509">
    <property type="term" value="F:calcium ion binding"/>
    <property type="evidence" value="ECO:0007669"/>
    <property type="project" value="InterPro"/>
</dbReference>
<protein>
    <submittedName>
        <fullName evidence="4">EF-hand domain-containing protein</fullName>
    </submittedName>
</protein>
<name>A0A5S6QQM6_TRIMR</name>
<evidence type="ECO:0000259" key="2">
    <source>
        <dbReference type="PROSITE" id="PS50222"/>
    </source>
</evidence>
<organism evidence="3 4">
    <name type="scientific">Trichuris muris</name>
    <name type="common">Mouse whipworm</name>
    <dbReference type="NCBI Taxonomy" id="70415"/>
    <lineage>
        <taxon>Eukaryota</taxon>
        <taxon>Metazoa</taxon>
        <taxon>Ecdysozoa</taxon>
        <taxon>Nematoda</taxon>
        <taxon>Enoplea</taxon>
        <taxon>Dorylaimia</taxon>
        <taxon>Trichinellida</taxon>
        <taxon>Trichuridae</taxon>
        <taxon>Trichuris</taxon>
    </lineage>
</organism>
<dbReference type="PANTHER" id="PTHR23048">
    <property type="entry name" value="MYOSIN LIGHT CHAIN 1, 3"/>
    <property type="match status" value="1"/>
</dbReference>
<dbReference type="STRING" id="70415.A0A5S6QQM6"/>
<dbReference type="Gene3D" id="1.10.238.10">
    <property type="entry name" value="EF-hand"/>
    <property type="match status" value="2"/>
</dbReference>
<dbReference type="Proteomes" id="UP000046395">
    <property type="component" value="Unassembled WGS sequence"/>
</dbReference>
<reference evidence="4" key="1">
    <citation type="submission" date="2019-12" db="UniProtKB">
        <authorList>
            <consortium name="WormBaseParasite"/>
        </authorList>
    </citation>
    <scope>IDENTIFICATION</scope>
</reference>
<keyword evidence="1" id="KW-0677">Repeat</keyword>
<evidence type="ECO:0000256" key="1">
    <source>
        <dbReference type="ARBA" id="ARBA00022737"/>
    </source>
</evidence>
<dbReference type="AlphaFoldDB" id="A0A5S6QQM6"/>
<evidence type="ECO:0000313" key="3">
    <source>
        <dbReference type="Proteomes" id="UP000046395"/>
    </source>
</evidence>
<dbReference type="Pfam" id="PF13499">
    <property type="entry name" value="EF-hand_7"/>
    <property type="match status" value="1"/>
</dbReference>
<dbReference type="PANTHER" id="PTHR23048:SF49">
    <property type="entry name" value="FI08416P-RELATED"/>
    <property type="match status" value="1"/>
</dbReference>
<keyword evidence="3" id="KW-1185">Reference proteome</keyword>